<accession>A0A511X627</accession>
<evidence type="ECO:0000313" key="1">
    <source>
        <dbReference type="EMBL" id="GEN58390.1"/>
    </source>
</evidence>
<organism evidence="1 2">
    <name type="scientific">Acetobacter nitrogenifigens DSM 23921 = NBRC 105050</name>
    <dbReference type="NCBI Taxonomy" id="1120919"/>
    <lineage>
        <taxon>Bacteria</taxon>
        <taxon>Pseudomonadati</taxon>
        <taxon>Pseudomonadota</taxon>
        <taxon>Alphaproteobacteria</taxon>
        <taxon>Acetobacterales</taxon>
        <taxon>Acetobacteraceae</taxon>
        <taxon>Acetobacter</taxon>
    </lineage>
</organism>
<keyword evidence="2" id="KW-1185">Reference proteome</keyword>
<proteinExistence type="predicted"/>
<protein>
    <submittedName>
        <fullName evidence="1">Uncharacterized protein</fullName>
    </submittedName>
</protein>
<dbReference type="AlphaFoldDB" id="A0A511X627"/>
<name>A0A511X627_9PROT</name>
<sequence length="91" mass="10774">MARFRLCLRRIEQSLMPGLFLIFGDLRVFTLERFELCIMVAVARPFSDRLSYPLSGICDLIDRSGLEIRGYFFSNRLILNRHGLRSRRFFP</sequence>
<evidence type="ECO:0000313" key="2">
    <source>
        <dbReference type="Proteomes" id="UP000321635"/>
    </source>
</evidence>
<dbReference type="Proteomes" id="UP000321635">
    <property type="component" value="Unassembled WGS sequence"/>
</dbReference>
<reference evidence="1 2" key="1">
    <citation type="submission" date="2019-07" db="EMBL/GenBank/DDBJ databases">
        <title>Whole genome shotgun sequence of Acetobacter nitrogenifigens NBRC 105050.</title>
        <authorList>
            <person name="Hosoyama A."/>
            <person name="Uohara A."/>
            <person name="Ohji S."/>
            <person name="Ichikawa N."/>
        </authorList>
    </citation>
    <scope>NUCLEOTIDE SEQUENCE [LARGE SCALE GENOMIC DNA]</scope>
    <source>
        <strain evidence="1 2">NBRC 105050</strain>
    </source>
</reference>
<comment type="caution">
    <text evidence="1">The sequence shown here is derived from an EMBL/GenBank/DDBJ whole genome shotgun (WGS) entry which is preliminary data.</text>
</comment>
<gene>
    <name evidence="1" type="ORF">ANI02nite_02740</name>
</gene>
<dbReference type="EMBL" id="BJYF01000001">
    <property type="protein sequence ID" value="GEN58390.1"/>
    <property type="molecule type" value="Genomic_DNA"/>
</dbReference>